<dbReference type="FunFam" id="1.20.120.350:FF:000026">
    <property type="entry name" value="Sodium channel protein"/>
    <property type="match status" value="1"/>
</dbReference>
<dbReference type="Proteomes" id="UP001233999">
    <property type="component" value="Unassembled WGS sequence"/>
</dbReference>
<dbReference type="GO" id="GO:0086010">
    <property type="term" value="P:membrane depolarization during action potential"/>
    <property type="evidence" value="ECO:0007669"/>
    <property type="project" value="TreeGrafter"/>
</dbReference>
<sequence>VTEVHSNTSEQDAHERDTDLDLTADEIIADGIVYRDKKSPKEQTQLEVAIGDGMEFTIHGDLKNKLKKEKLMINNTKVIGNSIHKGDNRIDSGDYIHDRQDEETLSTISYGSHKNRPFKDESHKGSAETMDGEEKKDASKEDLDQEGEGEEDGEGEGPLDEDLARDAGTEDVMMSEYPADCCPDRCYQRFPFLAGDEDSPFWQGWGNLRLKTFQLIENKYFETAVITMILLSSLALALEDVHLPHRPILQDILYYMDRIFTVIFFLEMLIKWLALGFKKYFTNAWCWLDFIIVMVSLINFVASLAGAGGIQAFKTMRTLRALRPLRAMSRMQGMRNQFQRIFFPLSKLSIIQDFKHIINKMSHYE</sequence>
<dbReference type="Pfam" id="PF06512">
    <property type="entry name" value="Na_trans_assoc"/>
    <property type="match status" value="1"/>
</dbReference>
<dbReference type="InterPro" id="IPR010526">
    <property type="entry name" value="Na_trans_assoc_dom"/>
</dbReference>
<keyword evidence="4 6" id="KW-0472">Membrane</keyword>
<feature type="region of interest" description="Disordered" evidence="5">
    <location>
        <begin position="1"/>
        <end position="20"/>
    </location>
</feature>
<dbReference type="InterPro" id="IPR005821">
    <property type="entry name" value="Ion_trans_dom"/>
</dbReference>
<evidence type="ECO:0000259" key="7">
    <source>
        <dbReference type="Pfam" id="PF00520"/>
    </source>
</evidence>
<comment type="caution">
    <text evidence="9">The sequence shown here is derived from an EMBL/GenBank/DDBJ whole genome shotgun (WGS) entry which is preliminary data.</text>
</comment>
<feature type="non-terminal residue" evidence="9">
    <location>
        <position position="365"/>
    </location>
</feature>
<feature type="compositionally biased region" description="Polar residues" evidence="5">
    <location>
        <begin position="1"/>
        <end position="10"/>
    </location>
</feature>
<feature type="compositionally biased region" description="Basic and acidic residues" evidence="5">
    <location>
        <begin position="84"/>
        <end position="102"/>
    </location>
</feature>
<dbReference type="AlphaFoldDB" id="A0AAD8ELT4"/>
<keyword evidence="10" id="KW-1185">Reference proteome</keyword>
<keyword evidence="2 6" id="KW-0812">Transmembrane</keyword>
<organism evidence="9 10">
    <name type="scientific">Diploptera punctata</name>
    <name type="common">Pacific beetle cockroach</name>
    <dbReference type="NCBI Taxonomy" id="6984"/>
    <lineage>
        <taxon>Eukaryota</taxon>
        <taxon>Metazoa</taxon>
        <taxon>Ecdysozoa</taxon>
        <taxon>Arthropoda</taxon>
        <taxon>Hexapoda</taxon>
        <taxon>Insecta</taxon>
        <taxon>Pterygota</taxon>
        <taxon>Neoptera</taxon>
        <taxon>Polyneoptera</taxon>
        <taxon>Dictyoptera</taxon>
        <taxon>Blattodea</taxon>
        <taxon>Blaberoidea</taxon>
        <taxon>Blaberidae</taxon>
        <taxon>Diplopterinae</taxon>
        <taxon>Diploptera</taxon>
    </lineage>
</organism>
<feature type="transmembrane region" description="Helical" evidence="6">
    <location>
        <begin position="290"/>
        <end position="313"/>
    </location>
</feature>
<keyword evidence="3 6" id="KW-1133">Transmembrane helix</keyword>
<feature type="region of interest" description="Disordered" evidence="5">
    <location>
        <begin position="81"/>
        <end position="163"/>
    </location>
</feature>
<accession>A0AAD8ELT4</accession>
<comment type="subcellular location">
    <subcellularLocation>
        <location evidence="1">Membrane</location>
        <topology evidence="1">Multi-pass membrane protein</topology>
    </subcellularLocation>
</comment>
<proteinExistence type="predicted"/>
<reference evidence="9" key="1">
    <citation type="journal article" date="2023" name="IScience">
        <title>Live-bearing cockroach genome reveals convergent evolutionary mechanisms linked to viviparity in insects and beyond.</title>
        <authorList>
            <person name="Fouks B."/>
            <person name="Harrison M.C."/>
            <person name="Mikhailova A.A."/>
            <person name="Marchal E."/>
            <person name="English S."/>
            <person name="Carruthers M."/>
            <person name="Jennings E.C."/>
            <person name="Chiamaka E.L."/>
            <person name="Frigard R.A."/>
            <person name="Pippel M."/>
            <person name="Attardo G.M."/>
            <person name="Benoit J.B."/>
            <person name="Bornberg-Bauer E."/>
            <person name="Tobe S.S."/>
        </authorList>
    </citation>
    <scope>NUCLEOTIDE SEQUENCE</scope>
    <source>
        <strain evidence="9">Stay&amp;Tobe</strain>
    </source>
</reference>
<dbReference type="PANTHER" id="PTHR10037">
    <property type="entry name" value="VOLTAGE-GATED CATION CHANNEL CALCIUM AND SODIUM"/>
    <property type="match status" value="1"/>
</dbReference>
<evidence type="ECO:0000256" key="2">
    <source>
        <dbReference type="ARBA" id="ARBA00022692"/>
    </source>
</evidence>
<evidence type="ECO:0000313" key="9">
    <source>
        <dbReference type="EMBL" id="KAJ9594267.1"/>
    </source>
</evidence>
<dbReference type="EMBL" id="JASPKZ010003059">
    <property type="protein sequence ID" value="KAJ9594267.1"/>
    <property type="molecule type" value="Genomic_DNA"/>
</dbReference>
<gene>
    <name evidence="9" type="ORF">L9F63_014309</name>
</gene>
<evidence type="ECO:0000256" key="1">
    <source>
        <dbReference type="ARBA" id="ARBA00004141"/>
    </source>
</evidence>
<dbReference type="GO" id="GO:0001518">
    <property type="term" value="C:voltage-gated sodium channel complex"/>
    <property type="evidence" value="ECO:0007669"/>
    <property type="project" value="InterPro"/>
</dbReference>
<dbReference type="GO" id="GO:0019228">
    <property type="term" value="P:neuronal action potential"/>
    <property type="evidence" value="ECO:0007669"/>
    <property type="project" value="TreeGrafter"/>
</dbReference>
<evidence type="ECO:0000256" key="6">
    <source>
        <dbReference type="SAM" id="Phobius"/>
    </source>
</evidence>
<dbReference type="SUPFAM" id="SSF81324">
    <property type="entry name" value="Voltage-gated potassium channels"/>
    <property type="match status" value="1"/>
</dbReference>
<reference evidence="9" key="2">
    <citation type="submission" date="2023-05" db="EMBL/GenBank/DDBJ databases">
        <authorList>
            <person name="Fouks B."/>
        </authorList>
    </citation>
    <scope>NUCLEOTIDE SEQUENCE</scope>
    <source>
        <strain evidence="9">Stay&amp;Tobe</strain>
        <tissue evidence="9">Testes</tissue>
    </source>
</reference>
<evidence type="ECO:0000256" key="5">
    <source>
        <dbReference type="SAM" id="MobiDB-lite"/>
    </source>
</evidence>
<name>A0AAD8ELT4_DIPPU</name>
<dbReference type="InterPro" id="IPR043203">
    <property type="entry name" value="VGCC_Ca_Na"/>
</dbReference>
<protein>
    <recommendedName>
        <fullName evidence="11">Sodium channel protein para</fullName>
    </recommendedName>
</protein>
<evidence type="ECO:0000256" key="3">
    <source>
        <dbReference type="ARBA" id="ARBA00022989"/>
    </source>
</evidence>
<feature type="non-terminal residue" evidence="9">
    <location>
        <position position="1"/>
    </location>
</feature>
<feature type="domain" description="Sodium ion transport-associated" evidence="8">
    <location>
        <begin position="42"/>
        <end position="214"/>
    </location>
</feature>
<feature type="compositionally biased region" description="Acidic residues" evidence="5">
    <location>
        <begin position="143"/>
        <end position="161"/>
    </location>
</feature>
<evidence type="ECO:0000259" key="8">
    <source>
        <dbReference type="Pfam" id="PF06512"/>
    </source>
</evidence>
<dbReference type="Pfam" id="PF00520">
    <property type="entry name" value="Ion_trans"/>
    <property type="match status" value="1"/>
</dbReference>
<feature type="transmembrane region" description="Helical" evidence="6">
    <location>
        <begin position="220"/>
        <end position="238"/>
    </location>
</feature>
<feature type="domain" description="Ion transport" evidence="7">
    <location>
        <begin position="218"/>
        <end position="339"/>
    </location>
</feature>
<evidence type="ECO:0008006" key="11">
    <source>
        <dbReference type="Google" id="ProtNLM"/>
    </source>
</evidence>
<feature type="compositionally biased region" description="Basic and acidic residues" evidence="5">
    <location>
        <begin position="117"/>
        <end position="142"/>
    </location>
</feature>
<feature type="transmembrane region" description="Helical" evidence="6">
    <location>
        <begin position="259"/>
        <end position="278"/>
    </location>
</feature>
<dbReference type="GO" id="GO:0005248">
    <property type="term" value="F:voltage-gated sodium channel activity"/>
    <property type="evidence" value="ECO:0007669"/>
    <property type="project" value="InterPro"/>
</dbReference>
<evidence type="ECO:0000256" key="4">
    <source>
        <dbReference type="ARBA" id="ARBA00023136"/>
    </source>
</evidence>
<evidence type="ECO:0000313" key="10">
    <source>
        <dbReference type="Proteomes" id="UP001233999"/>
    </source>
</evidence>
<dbReference type="Gene3D" id="1.20.120.350">
    <property type="entry name" value="Voltage-gated potassium channels. Chain C"/>
    <property type="match status" value="1"/>
</dbReference>
<dbReference type="InterPro" id="IPR027359">
    <property type="entry name" value="Volt_channel_dom_sf"/>
</dbReference>
<dbReference type="PANTHER" id="PTHR10037:SF288">
    <property type="entry name" value="SODIUM CHANNEL PROTEIN PARA"/>
    <property type="match status" value="1"/>
</dbReference>